<dbReference type="PROSITE" id="PS50893">
    <property type="entry name" value="ABC_TRANSPORTER_2"/>
    <property type="match status" value="1"/>
</dbReference>
<dbReference type="AlphaFoldDB" id="A0A9X2X4L5"/>
<organism evidence="6 7">
    <name type="scientific">Chromohalobacter moromii</name>
    <dbReference type="NCBI Taxonomy" id="2860329"/>
    <lineage>
        <taxon>Bacteria</taxon>
        <taxon>Pseudomonadati</taxon>
        <taxon>Pseudomonadota</taxon>
        <taxon>Gammaproteobacteria</taxon>
        <taxon>Oceanospirillales</taxon>
        <taxon>Halomonadaceae</taxon>
        <taxon>Chromohalobacter</taxon>
    </lineage>
</organism>
<keyword evidence="7" id="KW-1185">Reference proteome</keyword>
<dbReference type="PANTHER" id="PTHR42788">
    <property type="entry name" value="TAURINE IMPORT ATP-BINDING PROTEIN-RELATED"/>
    <property type="match status" value="1"/>
</dbReference>
<dbReference type="EMBL" id="JAHXDE010000006">
    <property type="protein sequence ID" value="MCT8506650.1"/>
    <property type="molecule type" value="Genomic_DNA"/>
</dbReference>
<name>A0A9X2X4L5_9GAMM</name>
<reference evidence="6" key="1">
    <citation type="submission" date="2021-07" db="EMBL/GenBank/DDBJ databases">
        <authorList>
            <person name="Luelf R.H."/>
        </authorList>
    </citation>
    <scope>NUCLEOTIDE SEQUENCE</scope>
    <source>
        <strain evidence="6">TMW 2.2304</strain>
    </source>
</reference>
<dbReference type="InterPro" id="IPR050166">
    <property type="entry name" value="ABC_transporter_ATP-bind"/>
</dbReference>
<dbReference type="InterPro" id="IPR003593">
    <property type="entry name" value="AAA+_ATPase"/>
</dbReference>
<dbReference type="PROSITE" id="PS00211">
    <property type="entry name" value="ABC_TRANSPORTER_1"/>
    <property type="match status" value="1"/>
</dbReference>
<dbReference type="Proteomes" id="UP001145353">
    <property type="component" value="Unassembled WGS sequence"/>
</dbReference>
<evidence type="ECO:0000256" key="4">
    <source>
        <dbReference type="ARBA" id="ARBA00022840"/>
    </source>
</evidence>
<keyword evidence="4 6" id="KW-0067">ATP-binding</keyword>
<dbReference type="InterPro" id="IPR027417">
    <property type="entry name" value="P-loop_NTPase"/>
</dbReference>
<dbReference type="GO" id="GO:0005524">
    <property type="term" value="F:ATP binding"/>
    <property type="evidence" value="ECO:0007669"/>
    <property type="project" value="UniProtKB-KW"/>
</dbReference>
<evidence type="ECO:0000313" key="7">
    <source>
        <dbReference type="Proteomes" id="UP001145353"/>
    </source>
</evidence>
<dbReference type="PANTHER" id="PTHR42788:SF19">
    <property type="entry name" value="ALIPHATIC SULFONATES IMPORT ATP-BINDING PROTEIN SSUB 2"/>
    <property type="match status" value="1"/>
</dbReference>
<sequence length="254" mass="27582">MTSLGFSLSQARLAFSGQWLFDGLSATFAPGSWTGLLGRSGSGKSSLLRMIADLPIPDTHALTLTTDDQHPLAGRLAWMAQQDQLLPWRKVIDNVLLGPALRGHPSAAQRQHAMTLLDDVGLSDKAEQWPKTLSGGQRQRVALARTLFEDAPVVLMDEPFSAVDAITRLELHELAARLLAGRTVLLVTHDPLEALRLSDRILILGGQPASLSDFEVPHGQRPRALDAPDVQRMQSQLVARLHSAPHTNIEGSTP</sequence>
<dbReference type="Gene3D" id="3.40.50.300">
    <property type="entry name" value="P-loop containing nucleotide triphosphate hydrolases"/>
    <property type="match status" value="1"/>
</dbReference>
<feature type="domain" description="ABC transporter" evidence="5">
    <location>
        <begin position="6"/>
        <end position="231"/>
    </location>
</feature>
<proteinExistence type="inferred from homology"/>
<protein>
    <submittedName>
        <fullName evidence="6">ABC transporter ATP-binding protein</fullName>
    </submittedName>
</protein>
<comment type="similarity">
    <text evidence="1">Belongs to the ABC transporter superfamily.</text>
</comment>
<accession>A0A9X2X4L5</accession>
<dbReference type="Pfam" id="PF00005">
    <property type="entry name" value="ABC_tran"/>
    <property type="match status" value="1"/>
</dbReference>
<evidence type="ECO:0000256" key="3">
    <source>
        <dbReference type="ARBA" id="ARBA00022741"/>
    </source>
</evidence>
<evidence type="ECO:0000313" key="6">
    <source>
        <dbReference type="EMBL" id="MCT8506650.1"/>
    </source>
</evidence>
<evidence type="ECO:0000259" key="5">
    <source>
        <dbReference type="PROSITE" id="PS50893"/>
    </source>
</evidence>
<keyword evidence="2" id="KW-0813">Transport</keyword>
<comment type="caution">
    <text evidence="6">The sequence shown here is derived from an EMBL/GenBank/DDBJ whole genome shotgun (WGS) entry which is preliminary data.</text>
</comment>
<dbReference type="SUPFAM" id="SSF52540">
    <property type="entry name" value="P-loop containing nucleoside triphosphate hydrolases"/>
    <property type="match status" value="1"/>
</dbReference>
<reference evidence="6" key="2">
    <citation type="journal article" date="2022" name="Syst. Appl. Microbiol.">
        <title>Chromohalobacter moromii sp. nov., a moderately halophilic bacterium isolated from lupine-based moromi fermentation.</title>
        <authorList>
            <person name="Lulf R.H."/>
            <person name="Hilgarth M."/>
            <person name="Ehrmann M.A."/>
        </authorList>
    </citation>
    <scope>NUCLEOTIDE SEQUENCE</scope>
    <source>
        <strain evidence="6">TMW 2.2304</strain>
    </source>
</reference>
<dbReference type="GO" id="GO:0016887">
    <property type="term" value="F:ATP hydrolysis activity"/>
    <property type="evidence" value="ECO:0007669"/>
    <property type="project" value="InterPro"/>
</dbReference>
<dbReference type="RefSeq" id="WP_247640573.1">
    <property type="nucleotide sequence ID" value="NZ_JAHXCZ010000006.1"/>
</dbReference>
<dbReference type="InterPro" id="IPR017871">
    <property type="entry name" value="ABC_transporter-like_CS"/>
</dbReference>
<evidence type="ECO:0000256" key="1">
    <source>
        <dbReference type="ARBA" id="ARBA00005417"/>
    </source>
</evidence>
<dbReference type="InterPro" id="IPR003439">
    <property type="entry name" value="ABC_transporter-like_ATP-bd"/>
</dbReference>
<dbReference type="SMART" id="SM00382">
    <property type="entry name" value="AAA"/>
    <property type="match status" value="1"/>
</dbReference>
<evidence type="ECO:0000256" key="2">
    <source>
        <dbReference type="ARBA" id="ARBA00022448"/>
    </source>
</evidence>
<keyword evidence="3" id="KW-0547">Nucleotide-binding</keyword>
<gene>
    <name evidence="6" type="ORF">KZO87_14830</name>
</gene>